<proteinExistence type="predicted"/>
<evidence type="ECO:0000313" key="2">
    <source>
        <dbReference type="Proteomes" id="UP000602198"/>
    </source>
</evidence>
<organism evidence="1 2">
    <name type="scientific">Nocardia acididurans</name>
    <dbReference type="NCBI Taxonomy" id="2802282"/>
    <lineage>
        <taxon>Bacteria</taxon>
        <taxon>Bacillati</taxon>
        <taxon>Actinomycetota</taxon>
        <taxon>Actinomycetes</taxon>
        <taxon>Mycobacteriales</taxon>
        <taxon>Nocardiaceae</taxon>
        <taxon>Nocardia</taxon>
    </lineage>
</organism>
<sequence length="49" mass="5296">MPDIVVTLMVIVGFLTLALCLRALAAAEDRQTTRAARAGFDAQRAMMSE</sequence>
<name>A0ABS1MGG2_9NOCA</name>
<comment type="caution">
    <text evidence="1">The sequence shown here is derived from an EMBL/GenBank/DDBJ whole genome shotgun (WGS) entry which is preliminary data.</text>
</comment>
<accession>A0ABS1MGG2</accession>
<dbReference type="RefSeq" id="WP_201955015.1">
    <property type="nucleotide sequence ID" value="NZ_JAERRJ010000014.1"/>
</dbReference>
<dbReference type="Proteomes" id="UP000602198">
    <property type="component" value="Unassembled WGS sequence"/>
</dbReference>
<protein>
    <submittedName>
        <fullName evidence="1">Uncharacterized protein</fullName>
    </submittedName>
</protein>
<dbReference type="EMBL" id="JAERRJ010000014">
    <property type="protein sequence ID" value="MBL1079150.1"/>
    <property type="molecule type" value="Genomic_DNA"/>
</dbReference>
<keyword evidence="2" id="KW-1185">Reference proteome</keyword>
<reference evidence="1 2" key="1">
    <citation type="submission" date="2021-01" db="EMBL/GenBank/DDBJ databases">
        <title>WGS of actinomycetes isolated from Thailand.</title>
        <authorList>
            <person name="Thawai C."/>
        </authorList>
    </citation>
    <scope>NUCLEOTIDE SEQUENCE [LARGE SCALE GENOMIC DNA]</scope>
    <source>
        <strain evidence="1 2">LPG 2</strain>
    </source>
</reference>
<gene>
    <name evidence="1" type="ORF">JK358_32575</name>
</gene>
<evidence type="ECO:0000313" key="1">
    <source>
        <dbReference type="EMBL" id="MBL1079150.1"/>
    </source>
</evidence>